<feature type="domain" description="Molybdopterin dinucleotide-binding" evidence="6">
    <location>
        <begin position="426"/>
        <end position="530"/>
    </location>
</feature>
<protein>
    <submittedName>
        <fullName evidence="7">Putative formate dehydrogenase alpha subunit</fullName>
    </submittedName>
</protein>
<evidence type="ECO:0000256" key="4">
    <source>
        <dbReference type="ARBA" id="ARBA00023014"/>
    </source>
</evidence>
<dbReference type="InterPro" id="IPR050123">
    <property type="entry name" value="Prok_molybdopt-oxidoreductase"/>
</dbReference>
<dbReference type="Proteomes" id="UP000001968">
    <property type="component" value="Chromosome"/>
</dbReference>
<dbReference type="Gene3D" id="3.40.50.740">
    <property type="match status" value="1"/>
</dbReference>
<dbReference type="SUPFAM" id="SSF53706">
    <property type="entry name" value="Formate dehydrogenase/DMSO reductase, domains 1-3"/>
    <property type="match status" value="1"/>
</dbReference>
<keyword evidence="3" id="KW-0408">Iron</keyword>
<dbReference type="InterPro" id="IPR006657">
    <property type="entry name" value="MoPterin_dinucl-bd_dom"/>
</dbReference>
<dbReference type="GO" id="GO:0043546">
    <property type="term" value="F:molybdopterin cofactor binding"/>
    <property type="evidence" value="ECO:0007669"/>
    <property type="project" value="InterPro"/>
</dbReference>
<evidence type="ECO:0000259" key="5">
    <source>
        <dbReference type="Pfam" id="PF00384"/>
    </source>
</evidence>
<reference evidence="8" key="1">
    <citation type="journal article" date="2010" name="Environ. Microbiol.">
        <title>The genome of Syntrophomonas wolfei: new insights into syntrophic metabolism and biohydrogen production.</title>
        <authorList>
            <person name="Sieber J.R."/>
            <person name="Sims D.R."/>
            <person name="Han C."/>
            <person name="Kim E."/>
            <person name="Lykidis A."/>
            <person name="Lapidus A.L."/>
            <person name="McDonnald E."/>
            <person name="Rohlin L."/>
            <person name="Culley D.E."/>
            <person name="Gunsalus R."/>
            <person name="McInerney M.J."/>
        </authorList>
    </citation>
    <scope>NUCLEOTIDE SEQUENCE [LARGE SCALE GENOMIC DNA]</scope>
    <source>
        <strain evidence="8">DSM 2245B / Goettingen</strain>
    </source>
</reference>
<proteinExistence type="predicted"/>
<dbReference type="GO" id="GO:0051536">
    <property type="term" value="F:iron-sulfur cluster binding"/>
    <property type="evidence" value="ECO:0007669"/>
    <property type="project" value="UniProtKB-KW"/>
</dbReference>
<dbReference type="eggNOG" id="COG3383">
    <property type="taxonomic scope" value="Bacteria"/>
</dbReference>
<dbReference type="Pfam" id="PF00384">
    <property type="entry name" value="Molybdopterin"/>
    <property type="match status" value="1"/>
</dbReference>
<dbReference type="PANTHER" id="PTHR43105">
    <property type="entry name" value="RESPIRATORY NITRATE REDUCTASE"/>
    <property type="match status" value="1"/>
</dbReference>
<evidence type="ECO:0000256" key="1">
    <source>
        <dbReference type="ARBA" id="ARBA00022723"/>
    </source>
</evidence>
<evidence type="ECO:0000259" key="6">
    <source>
        <dbReference type="Pfam" id="PF01568"/>
    </source>
</evidence>
<keyword evidence="8" id="KW-1185">Reference proteome</keyword>
<dbReference type="Pfam" id="PF01568">
    <property type="entry name" value="Molydop_binding"/>
    <property type="match status" value="1"/>
</dbReference>
<dbReference type="InterPro" id="IPR009010">
    <property type="entry name" value="Asp_de-COase-like_dom_sf"/>
</dbReference>
<dbReference type="HOGENOM" id="CLU_000422_13_4_9"/>
<organism evidence="7 8">
    <name type="scientific">Syntrophomonas wolfei subsp. wolfei (strain DSM 2245B / Goettingen)</name>
    <dbReference type="NCBI Taxonomy" id="335541"/>
    <lineage>
        <taxon>Bacteria</taxon>
        <taxon>Bacillati</taxon>
        <taxon>Bacillota</taxon>
        <taxon>Clostridia</taxon>
        <taxon>Eubacteriales</taxon>
        <taxon>Syntrophomonadaceae</taxon>
        <taxon>Syntrophomonas</taxon>
    </lineage>
</organism>
<dbReference type="AlphaFoldDB" id="Q0AY62"/>
<dbReference type="SUPFAM" id="SSF50692">
    <property type="entry name" value="ADC-like"/>
    <property type="match status" value="1"/>
</dbReference>
<dbReference type="STRING" id="335541.Swol_1028"/>
<dbReference type="PANTHER" id="PTHR43105:SF14">
    <property type="entry name" value="FORMATE DEHYDROGENASE H"/>
    <property type="match status" value="1"/>
</dbReference>
<dbReference type="InterPro" id="IPR006655">
    <property type="entry name" value="Mopterin_OxRdtase_prok_CS"/>
</dbReference>
<dbReference type="Gene3D" id="3.40.228.10">
    <property type="entry name" value="Dimethylsulfoxide Reductase, domain 2"/>
    <property type="match status" value="1"/>
</dbReference>
<dbReference type="InterPro" id="IPR006656">
    <property type="entry name" value="Mopterin_OxRdtase"/>
</dbReference>
<dbReference type="GO" id="GO:0003954">
    <property type="term" value="F:NADH dehydrogenase activity"/>
    <property type="evidence" value="ECO:0007669"/>
    <property type="project" value="TreeGrafter"/>
</dbReference>
<feature type="domain" description="Molybdopterin oxidoreductase" evidence="5">
    <location>
        <begin position="12"/>
        <end position="340"/>
    </location>
</feature>
<dbReference type="GO" id="GO:0016020">
    <property type="term" value="C:membrane"/>
    <property type="evidence" value="ECO:0007669"/>
    <property type="project" value="TreeGrafter"/>
</dbReference>
<gene>
    <name evidence="7" type="ordered locus">Swol_1028</name>
</gene>
<dbReference type="Gene3D" id="2.40.40.20">
    <property type="match status" value="1"/>
</dbReference>
<evidence type="ECO:0000256" key="3">
    <source>
        <dbReference type="ARBA" id="ARBA00023004"/>
    </source>
</evidence>
<name>Q0AY62_SYNWW</name>
<keyword evidence="4" id="KW-0411">Iron-sulfur</keyword>
<evidence type="ECO:0000256" key="2">
    <source>
        <dbReference type="ARBA" id="ARBA00023002"/>
    </source>
</evidence>
<dbReference type="KEGG" id="swo:Swol_1028"/>
<dbReference type="PROSITE" id="PS00490">
    <property type="entry name" value="MOLYBDOPTERIN_PROK_2"/>
    <property type="match status" value="1"/>
</dbReference>
<dbReference type="GO" id="GO:0022904">
    <property type="term" value="P:respiratory electron transport chain"/>
    <property type="evidence" value="ECO:0007669"/>
    <property type="project" value="TreeGrafter"/>
</dbReference>
<evidence type="ECO:0000313" key="8">
    <source>
        <dbReference type="Proteomes" id="UP000001968"/>
    </source>
</evidence>
<keyword evidence="2" id="KW-0560">Oxidoreductase</keyword>
<sequence>MAGLATTFGSGAMTNAISEITTDAELLFLIGTNTTEAHPVTGYKMRQAARRGCKLVVCDPRHIDLVDEADYWLRQKPGTDIPLINGLMHIIIKEGLEDKKFIEERTENYEALKATVENYPPEYVAELTGIPVDVLYEVARLYATTDRAMIFYTLGITEHICGTRNVMSLANLAMLTGHMGRAGVGVCPIRGQNNVQGACDMGALPNVYQGYQNVTLPAVKEKFEKAWGRPMPDKIGLKIPEMFEAAHEGKVKAMYILGENPVLTDPNSHHIRGGLEALEFLVVQELFLTETAEYADVILPAASFAECDGTFSNTERRVQRVRKAIEPIPGRANWQTICEMVSRMGYPMNYESPREIWDEMASLAPSMTGINYDRLEELGSLQWPCPSTDHPGTQFMHVGKFTRGLGLFQPSDHIPPGEMPDEEYPFLLSTGRILQHYNVTTPYSKGIMSVWNKEMAELNPADAEKMGVKTGDKLKVTSRRGEVVTAVRVTDRVMPGIIWMSFHYSETPTNALTSHHLDPITGTGEYKVCAVKLEKI</sequence>
<dbReference type="GO" id="GO:0046872">
    <property type="term" value="F:metal ion binding"/>
    <property type="evidence" value="ECO:0007669"/>
    <property type="project" value="UniProtKB-KW"/>
</dbReference>
<evidence type="ECO:0000313" key="7">
    <source>
        <dbReference type="EMBL" id="ABI68342.1"/>
    </source>
</evidence>
<dbReference type="EMBL" id="CP000448">
    <property type="protein sequence ID" value="ABI68342.1"/>
    <property type="molecule type" value="Genomic_DNA"/>
</dbReference>
<accession>Q0AY62</accession>
<keyword evidence="1" id="KW-0479">Metal-binding</keyword>